<keyword evidence="8" id="KW-0804">Transcription</keyword>
<dbReference type="InterPro" id="IPR007046">
    <property type="entry name" value="RNA_pol_sigma_54_core-bd"/>
</dbReference>
<name>E4KN08_9LACT</name>
<keyword evidence="5" id="KW-0805">Transcription regulation</keyword>
<evidence type="ECO:0000259" key="10">
    <source>
        <dbReference type="Pfam" id="PF04963"/>
    </source>
</evidence>
<dbReference type="InterPro" id="IPR038709">
    <property type="entry name" value="RpoN_core-bd_sf"/>
</dbReference>
<protein>
    <submittedName>
        <fullName evidence="11">RNA polymerase sigma-54 factor</fullName>
        <ecNumber evidence="11">2.7.7.6</ecNumber>
    </submittedName>
</protein>
<feature type="domain" description="RNA polymerase sigma factor 54 core-binding" evidence="10">
    <location>
        <begin position="75"/>
        <end position="257"/>
    </location>
</feature>
<evidence type="ECO:0000256" key="8">
    <source>
        <dbReference type="ARBA" id="ARBA00023163"/>
    </source>
</evidence>
<keyword evidence="3 11" id="KW-0808">Transferase</keyword>
<dbReference type="GO" id="GO:0003899">
    <property type="term" value="F:DNA-directed RNA polymerase activity"/>
    <property type="evidence" value="ECO:0007669"/>
    <property type="project" value="UniProtKB-EC"/>
</dbReference>
<dbReference type="InterPro" id="IPR000394">
    <property type="entry name" value="RNA_pol_sigma_54"/>
</dbReference>
<comment type="similarity">
    <text evidence="1">Belongs to the sigma-54 factor family.</text>
</comment>
<sequence>MKQANGLPAYLEDLNVKAIQDNTLLMDLLALNAEQLTYFLEDYVLDNPFIHLNYPLENNSRGLKVKALDKQIAMIQPSQTLESYLYEQILLYRQTPIRDLMLELVPLLDEDGFLPYTIDQLSQDLGADNYLVMDAVTLLQNLEPVGVGAYDLKEALMLQTEQDSNAPEPAYYLLEVFFEELRAKDYAKINQESPFSEAEISQCVKYYAGLYRSPAQLFSADEGQEAVPDLAAKLVDGQLKINYLAKNHVLVSFKQDYFDRMAQEEDLEVKSYIENKAAEYDYLQVTLQLRQEILVMVATHLIEGQGAYLQNIDRRHSLSMRQLMTLTGFSEPLLYRILNHKHLEFEGRIFRLADFITVAATKGRDSRTFDSIKDRMVEIIQSSDQSLTDDQVVSALAAEDIYISKAIVANYRKSL</sequence>
<dbReference type="Pfam" id="PF04552">
    <property type="entry name" value="Sigma54_DBD"/>
    <property type="match status" value="1"/>
</dbReference>
<dbReference type="GO" id="GO:0006352">
    <property type="term" value="P:DNA-templated transcription initiation"/>
    <property type="evidence" value="ECO:0007669"/>
    <property type="project" value="InterPro"/>
</dbReference>
<dbReference type="PROSITE" id="PS50044">
    <property type="entry name" value="SIGMA54_3"/>
    <property type="match status" value="1"/>
</dbReference>
<evidence type="ECO:0000313" key="12">
    <source>
        <dbReference type="Proteomes" id="UP000005990"/>
    </source>
</evidence>
<keyword evidence="2" id="KW-0240">DNA-directed RNA polymerase</keyword>
<dbReference type="EC" id="2.7.7.6" evidence="11"/>
<keyword evidence="4 11" id="KW-0548">Nucleotidyltransferase</keyword>
<organism evidence="11 12">
    <name type="scientific">Eremococcus coleocola ACS-139-V-Col8</name>
    <dbReference type="NCBI Taxonomy" id="908337"/>
    <lineage>
        <taxon>Bacteria</taxon>
        <taxon>Bacillati</taxon>
        <taxon>Bacillota</taxon>
        <taxon>Bacilli</taxon>
        <taxon>Lactobacillales</taxon>
        <taxon>Aerococcaceae</taxon>
        <taxon>Eremococcus</taxon>
    </lineage>
</organism>
<keyword evidence="12" id="KW-1185">Reference proteome</keyword>
<dbReference type="Gene3D" id="1.10.10.1330">
    <property type="entry name" value="RNA polymerase sigma-54 factor, core-binding domain"/>
    <property type="match status" value="1"/>
</dbReference>
<dbReference type="GO" id="GO:0001216">
    <property type="term" value="F:DNA-binding transcription activator activity"/>
    <property type="evidence" value="ECO:0007669"/>
    <property type="project" value="InterPro"/>
</dbReference>
<dbReference type="STRING" id="908337.HMPREF9257_0221"/>
<dbReference type="Proteomes" id="UP000005990">
    <property type="component" value="Unassembled WGS sequence"/>
</dbReference>
<dbReference type="PRINTS" id="PR00045">
    <property type="entry name" value="SIGMA54FCT"/>
</dbReference>
<dbReference type="GO" id="GO:0003677">
    <property type="term" value="F:DNA binding"/>
    <property type="evidence" value="ECO:0007669"/>
    <property type="project" value="UniProtKB-KW"/>
</dbReference>
<accession>E4KN08</accession>
<dbReference type="InterPro" id="IPR007634">
    <property type="entry name" value="RNA_pol_sigma_54_DNA-bd"/>
</dbReference>
<dbReference type="eggNOG" id="COG1508">
    <property type="taxonomic scope" value="Bacteria"/>
</dbReference>
<dbReference type="GO" id="GO:0016987">
    <property type="term" value="F:sigma factor activity"/>
    <property type="evidence" value="ECO:0007669"/>
    <property type="project" value="UniProtKB-KW"/>
</dbReference>
<evidence type="ECO:0000256" key="2">
    <source>
        <dbReference type="ARBA" id="ARBA00022478"/>
    </source>
</evidence>
<evidence type="ECO:0000256" key="7">
    <source>
        <dbReference type="ARBA" id="ARBA00023125"/>
    </source>
</evidence>
<dbReference type="RefSeq" id="WP_006417935.1">
    <property type="nucleotide sequence ID" value="NZ_AENN01000006.1"/>
</dbReference>
<evidence type="ECO:0000313" key="11">
    <source>
        <dbReference type="EMBL" id="EFR31803.1"/>
    </source>
</evidence>
<feature type="domain" description="RNA polymerase sigma factor 54 DNA-binding" evidence="9">
    <location>
        <begin position="271"/>
        <end position="415"/>
    </location>
</feature>
<dbReference type="Pfam" id="PF04963">
    <property type="entry name" value="Sigma54_CBD"/>
    <property type="match status" value="1"/>
</dbReference>
<dbReference type="EMBL" id="AENN01000006">
    <property type="protein sequence ID" value="EFR31803.1"/>
    <property type="molecule type" value="Genomic_DNA"/>
</dbReference>
<evidence type="ECO:0000256" key="6">
    <source>
        <dbReference type="ARBA" id="ARBA00023082"/>
    </source>
</evidence>
<evidence type="ECO:0000256" key="3">
    <source>
        <dbReference type="ARBA" id="ARBA00022679"/>
    </source>
</evidence>
<dbReference type="PANTHER" id="PTHR32248">
    <property type="entry name" value="RNA POLYMERASE SIGMA-54 FACTOR"/>
    <property type="match status" value="1"/>
</dbReference>
<dbReference type="Gene3D" id="1.10.10.60">
    <property type="entry name" value="Homeodomain-like"/>
    <property type="match status" value="1"/>
</dbReference>
<keyword evidence="7" id="KW-0238">DNA-binding</keyword>
<dbReference type="OrthoDB" id="9814402at2"/>
<evidence type="ECO:0000256" key="1">
    <source>
        <dbReference type="ARBA" id="ARBA00008798"/>
    </source>
</evidence>
<keyword evidence="6" id="KW-0731">Sigma factor</keyword>
<dbReference type="GO" id="GO:0000428">
    <property type="term" value="C:DNA-directed RNA polymerase complex"/>
    <property type="evidence" value="ECO:0007669"/>
    <property type="project" value="UniProtKB-KW"/>
</dbReference>
<dbReference type="AlphaFoldDB" id="E4KN08"/>
<dbReference type="PANTHER" id="PTHR32248:SF4">
    <property type="entry name" value="RNA POLYMERASE SIGMA-54 FACTOR"/>
    <property type="match status" value="1"/>
</dbReference>
<evidence type="ECO:0000256" key="5">
    <source>
        <dbReference type="ARBA" id="ARBA00023015"/>
    </source>
</evidence>
<evidence type="ECO:0000259" key="9">
    <source>
        <dbReference type="Pfam" id="PF04552"/>
    </source>
</evidence>
<gene>
    <name evidence="11" type="ORF">HMPREF9257_0221</name>
</gene>
<evidence type="ECO:0000256" key="4">
    <source>
        <dbReference type="ARBA" id="ARBA00022695"/>
    </source>
</evidence>
<dbReference type="PIRSF" id="PIRSF000774">
    <property type="entry name" value="RpoN"/>
    <property type="match status" value="1"/>
</dbReference>
<comment type="caution">
    <text evidence="11">The sequence shown here is derived from an EMBL/GenBank/DDBJ whole genome shotgun (WGS) entry which is preliminary data.</text>
</comment>
<reference evidence="11 12" key="1">
    <citation type="submission" date="2010-10" db="EMBL/GenBank/DDBJ databases">
        <authorList>
            <person name="Durkin A.S."/>
            <person name="Madupu R."/>
            <person name="Torralba M."/>
            <person name="Gillis M."/>
            <person name="Methe B."/>
            <person name="Sutton G."/>
            <person name="Nelson K.E."/>
        </authorList>
    </citation>
    <scope>NUCLEOTIDE SEQUENCE [LARGE SCALE GENOMIC DNA]</scope>
    <source>
        <strain evidence="11 12">ACS-139-V-Col8</strain>
    </source>
</reference>
<proteinExistence type="inferred from homology"/>